<organism evidence="4 5">
    <name type="scientific">Meloidogyne incognita</name>
    <name type="common">Southern root-knot nematode worm</name>
    <name type="synonym">Oxyuris incognita</name>
    <dbReference type="NCBI Taxonomy" id="6306"/>
    <lineage>
        <taxon>Eukaryota</taxon>
        <taxon>Metazoa</taxon>
        <taxon>Ecdysozoa</taxon>
        <taxon>Nematoda</taxon>
        <taxon>Chromadorea</taxon>
        <taxon>Rhabditida</taxon>
        <taxon>Tylenchina</taxon>
        <taxon>Tylenchomorpha</taxon>
        <taxon>Tylenchoidea</taxon>
        <taxon>Meloidogynidae</taxon>
        <taxon>Meloidogyninae</taxon>
        <taxon>Meloidogyne</taxon>
        <taxon>Meloidogyne incognita group</taxon>
    </lineage>
</organism>
<sequence>MRLWRLLIYFTLLNAYFICVETLKVDGKFEKLKIDKVKPKELKLEAETKPEPDEDLKQSTNPDENLNKTFKKIKSLCAQVKIDKNPMKGKGKWKGKGFKMPKKLKIPKLNFMSKVLKVIPNEYKIQLEKCCGKINDNPQSLENCKSIFNEGMEKIEKDKTFLKYSGEGKNKKKLTKKEKPLMKLIGIFKELKIYYNIKDTKSPGNVRTKRGAVTKYVVIPLLATAGIVSIVIGLSILLPIIVTPGFIIGFAGAAFFGGIAWLCLITIRNLANKEKNVSYEKEGHYYHSKDSKGNLVKHEEKRTVKHRRSYTSGRSHSRRRSNTYKEIRKSKKVKTRRFKTYRKRSETIVDVIEGEDD</sequence>
<feature type="compositionally biased region" description="Basic residues" evidence="1">
    <location>
        <begin position="303"/>
        <end position="332"/>
    </location>
</feature>
<reference evidence="5" key="1">
    <citation type="submission" date="2022-11" db="UniProtKB">
        <authorList>
            <consortium name="WormBaseParasite"/>
        </authorList>
    </citation>
    <scope>IDENTIFICATION</scope>
</reference>
<name>A0A914KWB2_MELIC</name>
<feature type="chain" id="PRO_5037595153" evidence="3">
    <location>
        <begin position="23"/>
        <end position="357"/>
    </location>
</feature>
<protein>
    <submittedName>
        <fullName evidence="5">Pv-fam-b protein</fullName>
    </submittedName>
</protein>
<evidence type="ECO:0000256" key="2">
    <source>
        <dbReference type="SAM" id="Phobius"/>
    </source>
</evidence>
<feature type="region of interest" description="Disordered" evidence="1">
    <location>
        <begin position="298"/>
        <end position="332"/>
    </location>
</feature>
<feature type="compositionally biased region" description="Basic and acidic residues" evidence="1">
    <location>
        <begin position="45"/>
        <end position="57"/>
    </location>
</feature>
<feature type="region of interest" description="Disordered" evidence="1">
    <location>
        <begin position="45"/>
        <end position="65"/>
    </location>
</feature>
<dbReference type="Proteomes" id="UP000887563">
    <property type="component" value="Unplaced"/>
</dbReference>
<evidence type="ECO:0000313" key="5">
    <source>
        <dbReference type="WBParaSite" id="Minc3s00139g05801"/>
    </source>
</evidence>
<feature type="transmembrane region" description="Helical" evidence="2">
    <location>
        <begin position="217"/>
        <end position="241"/>
    </location>
</feature>
<evidence type="ECO:0000256" key="3">
    <source>
        <dbReference type="SAM" id="SignalP"/>
    </source>
</evidence>
<keyword evidence="2" id="KW-0812">Transmembrane</keyword>
<accession>A0A914KWB2</accession>
<dbReference type="WBParaSite" id="Minc3s00139g05801">
    <property type="protein sequence ID" value="Minc3s00139g05801"/>
    <property type="gene ID" value="Minc3s00139g05801"/>
</dbReference>
<keyword evidence="3" id="KW-0732">Signal</keyword>
<feature type="transmembrane region" description="Helical" evidence="2">
    <location>
        <begin position="247"/>
        <end position="267"/>
    </location>
</feature>
<dbReference type="AlphaFoldDB" id="A0A914KWB2"/>
<keyword evidence="4" id="KW-1185">Reference proteome</keyword>
<keyword evidence="2" id="KW-1133">Transmembrane helix</keyword>
<proteinExistence type="predicted"/>
<feature type="signal peptide" evidence="3">
    <location>
        <begin position="1"/>
        <end position="22"/>
    </location>
</feature>
<evidence type="ECO:0000313" key="4">
    <source>
        <dbReference type="Proteomes" id="UP000887563"/>
    </source>
</evidence>
<evidence type="ECO:0000256" key="1">
    <source>
        <dbReference type="SAM" id="MobiDB-lite"/>
    </source>
</evidence>
<keyword evidence="2" id="KW-0472">Membrane</keyword>